<proteinExistence type="predicted"/>
<dbReference type="EMBL" id="JBJQND010000015">
    <property type="protein sequence ID" value="KAL3851974.1"/>
    <property type="molecule type" value="Genomic_DNA"/>
</dbReference>
<keyword evidence="3" id="KW-1185">Reference proteome</keyword>
<organism evidence="2 3">
    <name type="scientific">Sinanodonta woodiana</name>
    <name type="common">Chinese pond mussel</name>
    <name type="synonym">Anodonta woodiana</name>
    <dbReference type="NCBI Taxonomy" id="1069815"/>
    <lineage>
        <taxon>Eukaryota</taxon>
        <taxon>Metazoa</taxon>
        <taxon>Spiralia</taxon>
        <taxon>Lophotrochozoa</taxon>
        <taxon>Mollusca</taxon>
        <taxon>Bivalvia</taxon>
        <taxon>Autobranchia</taxon>
        <taxon>Heteroconchia</taxon>
        <taxon>Palaeoheterodonta</taxon>
        <taxon>Unionida</taxon>
        <taxon>Unionoidea</taxon>
        <taxon>Unionidae</taxon>
        <taxon>Unioninae</taxon>
        <taxon>Sinanodonta</taxon>
    </lineage>
</organism>
<dbReference type="Proteomes" id="UP001634394">
    <property type="component" value="Unassembled WGS sequence"/>
</dbReference>
<reference evidence="2 3" key="1">
    <citation type="submission" date="2024-11" db="EMBL/GenBank/DDBJ databases">
        <title>Chromosome-level genome assembly of the freshwater bivalve Anodonta woodiana.</title>
        <authorList>
            <person name="Chen X."/>
        </authorList>
    </citation>
    <scope>NUCLEOTIDE SEQUENCE [LARGE SCALE GENOMIC DNA]</scope>
    <source>
        <strain evidence="2">MN2024</strain>
        <tissue evidence="2">Gills</tissue>
    </source>
</reference>
<feature type="signal peptide" evidence="1">
    <location>
        <begin position="1"/>
        <end position="16"/>
    </location>
</feature>
<name>A0ABD3UR37_SINWO</name>
<comment type="caution">
    <text evidence="2">The sequence shown here is derived from an EMBL/GenBank/DDBJ whole genome shotgun (WGS) entry which is preliminary data.</text>
</comment>
<protein>
    <submittedName>
        <fullName evidence="2">Uncharacterized protein</fullName>
    </submittedName>
</protein>
<keyword evidence="1" id="KW-0732">Signal</keyword>
<accession>A0ABD3UR37</accession>
<sequence length="118" mass="13551">MKTALIVLCCLIYVLAQDQICHRDTDCPTDQCCVHSPFSRTRGARFLLGDFFQHDHGYCRHYRTLNETCNVLGHDFLNAELHEFFCGCEKGLECRGERVHESTGSIIHENPKCQETES</sequence>
<evidence type="ECO:0000313" key="3">
    <source>
        <dbReference type="Proteomes" id="UP001634394"/>
    </source>
</evidence>
<dbReference type="AlphaFoldDB" id="A0ABD3UR37"/>
<feature type="chain" id="PRO_5044781981" evidence="1">
    <location>
        <begin position="17"/>
        <end position="118"/>
    </location>
</feature>
<evidence type="ECO:0000313" key="2">
    <source>
        <dbReference type="EMBL" id="KAL3851974.1"/>
    </source>
</evidence>
<evidence type="ECO:0000256" key="1">
    <source>
        <dbReference type="SAM" id="SignalP"/>
    </source>
</evidence>
<dbReference type="Gene3D" id="2.10.80.10">
    <property type="entry name" value="Lipase, subunit A"/>
    <property type="match status" value="1"/>
</dbReference>
<gene>
    <name evidence="2" type="ORF">ACJMK2_015664</name>
</gene>